<dbReference type="OrthoDB" id="5552842at2759"/>
<dbReference type="Pfam" id="PF09159">
    <property type="entry name" value="Ydc2-catalyt"/>
    <property type="match status" value="1"/>
</dbReference>
<evidence type="ECO:0000313" key="3">
    <source>
        <dbReference type="Proteomes" id="UP000006753"/>
    </source>
</evidence>
<dbReference type="GO" id="GO:0004520">
    <property type="term" value="F:DNA endonuclease activity"/>
    <property type="evidence" value="ECO:0007669"/>
    <property type="project" value="TreeGrafter"/>
</dbReference>
<proteinExistence type="predicted"/>
<feature type="domain" description="SAP" evidence="1">
    <location>
        <begin position="6"/>
        <end position="40"/>
    </location>
</feature>
<dbReference type="PANTHER" id="PTHR28072">
    <property type="entry name" value="CRUCIFORM CUTTING ENDONUCLEASE 1, MITOCHONDRIAL-RELATED"/>
    <property type="match status" value="1"/>
</dbReference>
<dbReference type="CDD" id="cd16963">
    <property type="entry name" value="CCE1"/>
    <property type="match status" value="1"/>
</dbReference>
<dbReference type="EMBL" id="JH921438">
    <property type="protein sequence ID" value="EKD16484.1"/>
    <property type="molecule type" value="Genomic_DNA"/>
</dbReference>
<dbReference type="InterPro" id="IPR036397">
    <property type="entry name" value="RNaseH_sf"/>
</dbReference>
<dbReference type="eggNOG" id="ENOG502S4DK">
    <property type="taxonomic scope" value="Eukaryota"/>
</dbReference>
<evidence type="ECO:0000259" key="1">
    <source>
        <dbReference type="PROSITE" id="PS50800"/>
    </source>
</evidence>
<dbReference type="GO" id="GO:0000402">
    <property type="term" value="F:crossed form four-way junction DNA binding"/>
    <property type="evidence" value="ECO:0007669"/>
    <property type="project" value="TreeGrafter"/>
</dbReference>
<dbReference type="InterPro" id="IPR003034">
    <property type="entry name" value="SAP_dom"/>
</dbReference>
<dbReference type="InParanoid" id="K1XUT1"/>
<reference evidence="2 3" key="1">
    <citation type="journal article" date="2012" name="BMC Genomics">
        <title>Sequencing the genome of Marssonina brunnea reveals fungus-poplar co-evolution.</title>
        <authorList>
            <person name="Zhu S."/>
            <person name="Cao Y.-Z."/>
            <person name="Jiang C."/>
            <person name="Tan B.-Y."/>
            <person name="Wang Z."/>
            <person name="Feng S."/>
            <person name="Zhang L."/>
            <person name="Su X.-H."/>
            <person name="Brejova B."/>
            <person name="Vinar T."/>
            <person name="Xu M."/>
            <person name="Wang M.-X."/>
            <person name="Zhang S.-G."/>
            <person name="Huang M.-R."/>
            <person name="Wu R."/>
            <person name="Zhou Y."/>
        </authorList>
    </citation>
    <scope>NUCLEOTIDE SEQUENCE [LARGE SCALE GENOMIC DNA]</scope>
    <source>
        <strain evidence="2 3">MB_m1</strain>
    </source>
</reference>
<dbReference type="InterPro" id="IPR039197">
    <property type="entry name" value="Mrs1/Cce1"/>
</dbReference>
<dbReference type="HOGENOM" id="CLU_042191_0_0_1"/>
<dbReference type="SUPFAM" id="SSF53098">
    <property type="entry name" value="Ribonuclease H-like"/>
    <property type="match status" value="1"/>
</dbReference>
<gene>
    <name evidence="2" type="ORF">MBM_04953</name>
</gene>
<dbReference type="OMA" id="GITWLEW"/>
<dbReference type="GO" id="GO:0005739">
    <property type="term" value="C:mitochondrion"/>
    <property type="evidence" value="ECO:0007669"/>
    <property type="project" value="TreeGrafter"/>
</dbReference>
<dbReference type="GO" id="GO:0070336">
    <property type="term" value="F:flap-structured DNA binding"/>
    <property type="evidence" value="ECO:0007669"/>
    <property type="project" value="TreeGrafter"/>
</dbReference>
<dbReference type="PROSITE" id="PS50800">
    <property type="entry name" value="SAP"/>
    <property type="match status" value="1"/>
</dbReference>
<evidence type="ECO:0000313" key="2">
    <source>
        <dbReference type="EMBL" id="EKD16484.1"/>
    </source>
</evidence>
<dbReference type="InterPro" id="IPR012337">
    <property type="entry name" value="RNaseH-like_sf"/>
</dbReference>
<dbReference type="FunCoup" id="K1XUT1">
    <property type="interactions" value="20"/>
</dbReference>
<dbReference type="GO" id="GO:0000403">
    <property type="term" value="F:Y-form DNA binding"/>
    <property type="evidence" value="ECO:0007669"/>
    <property type="project" value="TreeGrafter"/>
</dbReference>
<dbReference type="GeneID" id="18760888"/>
<sequence>MAFSLPNTLKLAQLKQLAFKCGISTSGTKPILTRRLLDDLALLQPLQQPAKAGKQLWMGHKGERTRILSIDMGIRNLAYCMLDVPPRGGGLPCIHAWHRLAVSSAPVPSPDAAALDADAALATAAAAAKEAFDPATLSAAAYALLRHRLLPLDPTHILIERQRFRSMGSKHILEWTIRVNMFESILYAVLCTLREEGVWRGEVRSIAPGKVGPFWIGEEGAEAEAEAEDGVGDEVRPDSGVELEMEKGEERGKSKKKIRRSQNAKIKNKGLKIDLVRSWLEGGDVVGFGNEQVESVARAYREKWDRAPGARRGPRGREREGEKMGKLDDMADCLLQGMAWVQWEENKRALVKNGVEALLES</sequence>
<dbReference type="AlphaFoldDB" id="K1XUT1"/>
<keyword evidence="3" id="KW-1185">Reference proteome</keyword>
<dbReference type="Gene3D" id="3.30.420.10">
    <property type="entry name" value="Ribonuclease H-like superfamily/Ribonuclease H"/>
    <property type="match status" value="1"/>
</dbReference>
<name>K1XUT1_MARBU</name>
<dbReference type="InterPro" id="IPR015242">
    <property type="entry name" value="Ydc2_cat"/>
</dbReference>
<accession>K1XUT1</accession>
<organism evidence="2 3">
    <name type="scientific">Marssonina brunnea f. sp. multigermtubi (strain MB_m1)</name>
    <name type="common">Marssonina leaf spot fungus</name>
    <dbReference type="NCBI Taxonomy" id="1072389"/>
    <lineage>
        <taxon>Eukaryota</taxon>
        <taxon>Fungi</taxon>
        <taxon>Dikarya</taxon>
        <taxon>Ascomycota</taxon>
        <taxon>Pezizomycotina</taxon>
        <taxon>Leotiomycetes</taxon>
        <taxon>Helotiales</taxon>
        <taxon>Drepanopezizaceae</taxon>
        <taxon>Drepanopeziza</taxon>
    </lineage>
</organism>
<dbReference type="PANTHER" id="PTHR28072:SF1">
    <property type="entry name" value="CRUCIFORM CUTTING ENDONUCLEASE 1, MITOCHONDRIAL-RELATED"/>
    <property type="match status" value="1"/>
</dbReference>
<dbReference type="Proteomes" id="UP000006753">
    <property type="component" value="Unassembled WGS sequence"/>
</dbReference>
<protein>
    <recommendedName>
        <fullName evidence="1">SAP domain-containing protein</fullName>
    </recommendedName>
</protein>
<dbReference type="KEGG" id="mbe:MBM_04953"/>